<gene>
    <name evidence="5" type="ordered locus">AXX17_At5g57770</name>
</gene>
<feature type="compositionally biased region" description="Basic and acidic residues" evidence="2">
    <location>
        <begin position="1"/>
        <end position="10"/>
    </location>
</feature>
<keyword evidence="3" id="KW-0472">Membrane</keyword>
<dbReference type="GO" id="GO:0008270">
    <property type="term" value="F:zinc ion binding"/>
    <property type="evidence" value="ECO:0007669"/>
    <property type="project" value="UniProtKB-KW"/>
</dbReference>
<keyword evidence="1" id="KW-0862">Zinc</keyword>
<dbReference type="AlphaFoldDB" id="A0A178U833"/>
<evidence type="ECO:0000259" key="4">
    <source>
        <dbReference type="Pfam" id="PF22958"/>
    </source>
</evidence>
<dbReference type="GO" id="GO:0016567">
    <property type="term" value="P:protein ubiquitination"/>
    <property type="evidence" value="ECO:0007669"/>
    <property type="project" value="UniProtKB-UniPathway"/>
</dbReference>
<organism evidence="5 6">
    <name type="scientific">Arabidopsis thaliana</name>
    <name type="common">Mouse-ear cress</name>
    <dbReference type="NCBI Taxonomy" id="3702"/>
    <lineage>
        <taxon>Eukaryota</taxon>
        <taxon>Viridiplantae</taxon>
        <taxon>Streptophyta</taxon>
        <taxon>Embryophyta</taxon>
        <taxon>Tracheophyta</taxon>
        <taxon>Spermatophyta</taxon>
        <taxon>Magnoliopsida</taxon>
        <taxon>eudicotyledons</taxon>
        <taxon>Gunneridae</taxon>
        <taxon>Pentapetalae</taxon>
        <taxon>rosids</taxon>
        <taxon>malvids</taxon>
        <taxon>Brassicales</taxon>
        <taxon>Brassicaceae</taxon>
        <taxon>Camelineae</taxon>
        <taxon>Arabidopsis</taxon>
    </lineage>
</organism>
<reference evidence="6" key="1">
    <citation type="journal article" date="2016" name="Proc. Natl. Acad. Sci. U.S.A.">
        <title>Chromosome-level assembly of Arabidopsis thaliana Ler reveals the extent of translocation and inversion polymorphisms.</title>
        <authorList>
            <person name="Zapata L."/>
            <person name="Ding J."/>
            <person name="Willing E.M."/>
            <person name="Hartwig B."/>
            <person name="Bezdan D."/>
            <person name="Jiao W.B."/>
            <person name="Patel V."/>
            <person name="Velikkakam James G."/>
            <person name="Koornneef M."/>
            <person name="Ossowski S."/>
            <person name="Schneeberger K."/>
        </authorList>
    </citation>
    <scope>NUCLEOTIDE SEQUENCE [LARGE SCALE GENOMIC DNA]</scope>
    <source>
        <strain evidence="6">cv. Landsberg erecta</strain>
    </source>
</reference>
<feature type="domain" description="E3 ubiquitin-protein ligase listerin N-terminal" evidence="4">
    <location>
        <begin position="59"/>
        <end position="134"/>
    </location>
</feature>
<dbReference type="GO" id="GO:0072344">
    <property type="term" value="P:rescue of stalled ribosome"/>
    <property type="evidence" value="ECO:0007669"/>
    <property type="project" value="UniProtKB-UniRule"/>
</dbReference>
<evidence type="ECO:0000313" key="6">
    <source>
        <dbReference type="Proteomes" id="UP000078284"/>
    </source>
</evidence>
<comment type="pathway">
    <text evidence="1">Protein modification; protein ubiquitination.</text>
</comment>
<feature type="region of interest" description="Disordered" evidence="2">
    <location>
        <begin position="1"/>
        <end position="21"/>
    </location>
</feature>
<dbReference type="ExpressionAtlas" id="A0A178U833">
    <property type="expression patterns" value="baseline and differential"/>
</dbReference>
<evidence type="ECO:0000313" key="5">
    <source>
        <dbReference type="EMBL" id="OAO89795.1"/>
    </source>
</evidence>
<evidence type="ECO:0000256" key="2">
    <source>
        <dbReference type="SAM" id="MobiDB-lite"/>
    </source>
</evidence>
<dbReference type="EMBL" id="LUHQ01000005">
    <property type="protein sequence ID" value="OAO89795.1"/>
    <property type="molecule type" value="Genomic_DNA"/>
</dbReference>
<protein>
    <recommendedName>
        <fullName evidence="1">E3 ubiquitin-protein ligase listerin</fullName>
        <ecNumber evidence="1">2.3.2.27</ecNumber>
    </recommendedName>
    <alternativeName>
        <fullName evidence="1">RING-type E3 ubiquitin transferase listerin</fullName>
    </alternativeName>
</protein>
<sequence>MGKPKGDAARSKARPSSSSLAASLLPSGSAAAVGFGGYVGSSRFQTSLSNEDSASFLDLDSEVAQHLQRLSRKDPTTKIKALASLSELVKQKQGKELLPIIPQWTFEYKKLILDYSRDVRRATHDVMTNVVTGAGFDSQFSNACPFSCRDAVPHLLLLLLVSFTWIYVVFLCHE</sequence>
<dbReference type="Proteomes" id="UP000078284">
    <property type="component" value="Chromosome 5"/>
</dbReference>
<dbReference type="GO" id="GO:0061630">
    <property type="term" value="F:ubiquitin protein ligase activity"/>
    <property type="evidence" value="ECO:0007669"/>
    <property type="project" value="UniProtKB-UniRule"/>
</dbReference>
<keyword evidence="1" id="KW-0863">Zinc-finger</keyword>
<feature type="transmembrane region" description="Helical" evidence="3">
    <location>
        <begin position="151"/>
        <end position="172"/>
    </location>
</feature>
<keyword evidence="3" id="KW-0812">Transmembrane</keyword>
<keyword evidence="1" id="KW-0479">Metal-binding</keyword>
<comment type="catalytic activity">
    <reaction evidence="1">
        <text>S-ubiquitinyl-[E2 ubiquitin-conjugating enzyme]-L-cysteine + [acceptor protein]-L-lysine = [E2 ubiquitin-conjugating enzyme]-L-cysteine + N(6)-ubiquitinyl-[acceptor protein]-L-lysine.</text>
        <dbReference type="EC" id="2.3.2.27"/>
    </reaction>
</comment>
<dbReference type="UniPathway" id="UPA00143"/>
<dbReference type="PANTHER" id="PTHR12389:SF0">
    <property type="entry name" value="E3 UBIQUITIN-PROTEIN LIGASE LISTERIN"/>
    <property type="match status" value="1"/>
</dbReference>
<name>A0A178U833_ARATH</name>
<comment type="function">
    <text evidence="1">E3 ubiquitin-protein ligase. Component of the ribosome quality control complex (RQC), a ribosome-associated complex that mediates ubiquitination and extraction of incompletely synthesized nascent chains for proteasomal degradation.</text>
</comment>
<evidence type="ECO:0000256" key="3">
    <source>
        <dbReference type="SAM" id="Phobius"/>
    </source>
</evidence>
<keyword evidence="3" id="KW-1133">Transmembrane helix</keyword>
<dbReference type="SUPFAM" id="SSF48371">
    <property type="entry name" value="ARM repeat"/>
    <property type="match status" value="1"/>
</dbReference>
<comment type="subunit">
    <text evidence="1">Component of the ribosome quality control complex (RQC).</text>
</comment>
<dbReference type="InterPro" id="IPR039795">
    <property type="entry name" value="LTN1/Rkr1"/>
</dbReference>
<dbReference type="EC" id="2.3.2.27" evidence="1"/>
<comment type="caution">
    <text evidence="5">The sequence shown here is derived from an EMBL/GenBank/DDBJ whole genome shotgun (WGS) entry which is preliminary data.</text>
</comment>
<dbReference type="InterPro" id="IPR054476">
    <property type="entry name" value="Ltn1_N"/>
</dbReference>
<accession>A0A178U833</accession>
<evidence type="ECO:0000256" key="1">
    <source>
        <dbReference type="RuleBase" id="RU367090"/>
    </source>
</evidence>
<dbReference type="Pfam" id="PF22958">
    <property type="entry name" value="Ltn1_1st"/>
    <property type="match status" value="1"/>
</dbReference>
<keyword evidence="1" id="KW-0833">Ubl conjugation pathway</keyword>
<keyword evidence="1" id="KW-0808">Transferase</keyword>
<dbReference type="GO" id="GO:0005829">
    <property type="term" value="C:cytosol"/>
    <property type="evidence" value="ECO:0007669"/>
    <property type="project" value="UniProtKB-UniRule"/>
</dbReference>
<dbReference type="InterPro" id="IPR016024">
    <property type="entry name" value="ARM-type_fold"/>
</dbReference>
<dbReference type="GO" id="GO:1990112">
    <property type="term" value="C:RQC complex"/>
    <property type="evidence" value="ECO:0007669"/>
    <property type="project" value="UniProtKB-UniRule"/>
</dbReference>
<dbReference type="GO" id="GO:1990116">
    <property type="term" value="P:ribosome-associated ubiquitin-dependent protein catabolic process"/>
    <property type="evidence" value="ECO:0007669"/>
    <property type="project" value="UniProtKB-UniRule"/>
</dbReference>
<proteinExistence type="inferred from homology"/>
<comment type="similarity">
    <text evidence="1">Belongs to the LTN1 family.</text>
</comment>
<dbReference type="PANTHER" id="PTHR12389">
    <property type="entry name" value="ZINC FINGER PROTEIN 294"/>
    <property type="match status" value="1"/>
</dbReference>